<dbReference type="EMBL" id="KZ819799">
    <property type="protein sequence ID" value="PWN52052.1"/>
    <property type="molecule type" value="Genomic_DNA"/>
</dbReference>
<keyword evidence="2" id="KW-1185">Reference proteome</keyword>
<accession>A0ACD0P1X0</accession>
<proteinExistence type="predicted"/>
<evidence type="ECO:0000313" key="1">
    <source>
        <dbReference type="EMBL" id="PWN52052.1"/>
    </source>
</evidence>
<organism evidence="1 2">
    <name type="scientific">Violaceomyces palustris</name>
    <dbReference type="NCBI Taxonomy" id="1673888"/>
    <lineage>
        <taxon>Eukaryota</taxon>
        <taxon>Fungi</taxon>
        <taxon>Dikarya</taxon>
        <taxon>Basidiomycota</taxon>
        <taxon>Ustilaginomycotina</taxon>
        <taxon>Ustilaginomycetes</taxon>
        <taxon>Violaceomycetales</taxon>
        <taxon>Violaceomycetaceae</taxon>
        <taxon>Violaceomyces</taxon>
    </lineage>
</organism>
<protein>
    <submittedName>
        <fullName evidence="1">WD40 repeat-like protein</fullName>
    </submittedName>
</protein>
<reference evidence="1 2" key="1">
    <citation type="journal article" date="2018" name="Mol. Biol. Evol.">
        <title>Broad Genomic Sampling Reveals a Smut Pathogenic Ancestry of the Fungal Clade Ustilaginomycotina.</title>
        <authorList>
            <person name="Kijpornyongpan T."/>
            <person name="Mondo S.J."/>
            <person name="Barry K."/>
            <person name="Sandor L."/>
            <person name="Lee J."/>
            <person name="Lipzen A."/>
            <person name="Pangilinan J."/>
            <person name="LaButti K."/>
            <person name="Hainaut M."/>
            <person name="Henrissat B."/>
            <person name="Grigoriev I.V."/>
            <person name="Spatafora J.W."/>
            <person name="Aime M.C."/>
        </authorList>
    </citation>
    <scope>NUCLEOTIDE SEQUENCE [LARGE SCALE GENOMIC DNA]</scope>
    <source>
        <strain evidence="1 2">SA 807</strain>
    </source>
</reference>
<dbReference type="Proteomes" id="UP000245626">
    <property type="component" value="Unassembled WGS sequence"/>
</dbReference>
<name>A0ACD0P1X0_9BASI</name>
<sequence length="669" mass="74103">MSSSGDSRRRAEIEAKRAKLAELKRAREERSQRLQAQVGSRSASESTTPSSRKDLDDLVSTLVGSSSGIRSARPSMLAGDLTPSSPKKSLGPGSSEYEGSDADGMAPIAGVASATAKSGPPSERPLPELIDVETELFEFPQRERLYYTKEVQTSTIPDDDFDADIERAGGVGSESKDAKVEEAIRAKILREQAEEAESRREEEKLEREIEEQVRELTEEEKLAIYGATDFSEFVEQSTKIVERALTDSYDFMKDYRIGGERVEDEGEGRQVRLTRTFWDEELFANRSITDIDWSTKYPELCVVSYNRNDLSSDDPDGLVAIWNMHLLDRPEFVFHAQTDVLSVSFSPFHPNLVIGGTYSGQILIWDTRARALPVLKTPLSAAGHTHPVYSIKMVGTQNAHNLITASTDGTVCSWMLDMLARPQETLELVNPSHAKTDEVSITTLGFPDQETTSFWVGTEEGKVYAASRYDRAGSKAGLNLQEIYRGHSAPITSLHFHPLAGSVDFSDLFLTSSMDWTTKLWRAKTNATPRAGNAPPQNVHPVLNFEESSDYVYDVKWHPSHPAIFGQVDGSGRFDLFNLNIDTERPILSTPVGSTRALNKLSFDRKDGRRVAVGGADGKVYVYDLGDLGVATEEDWLKFQQTIAHSLQASANGPSNGFDVEREARLSTR</sequence>
<gene>
    <name evidence="1" type="ORF">IE53DRAFT_385523</name>
</gene>
<evidence type="ECO:0000313" key="2">
    <source>
        <dbReference type="Proteomes" id="UP000245626"/>
    </source>
</evidence>